<comment type="similarity">
    <text evidence="3 13">Belongs to the acid sphingomyelinase family.</text>
</comment>
<dbReference type="GeneID" id="106817556"/>
<protein>
    <recommendedName>
        <fullName evidence="13">Sphingomyelin phosphodiesterase</fullName>
        <ecNumber evidence="13">3.1.4.12</ecNumber>
    </recommendedName>
</protein>
<dbReference type="InterPro" id="IPR011160">
    <property type="entry name" value="Sphingomy_PDE"/>
</dbReference>
<evidence type="ECO:0000259" key="15">
    <source>
        <dbReference type="PROSITE" id="PS50015"/>
    </source>
</evidence>
<dbReference type="InterPro" id="IPR045473">
    <property type="entry name" value="ASM_C"/>
</dbReference>
<keyword evidence="11 13" id="KW-0326">Glycosidase</keyword>
<keyword evidence="5" id="KW-0479">Metal-binding</keyword>
<dbReference type="PROSITE" id="PS50015">
    <property type="entry name" value="SAP_B"/>
    <property type="match status" value="1"/>
</dbReference>
<keyword evidence="16" id="KW-1185">Reference proteome</keyword>
<dbReference type="CDD" id="cd00842">
    <property type="entry name" value="MPP_ASMase"/>
    <property type="match status" value="1"/>
</dbReference>
<keyword evidence="4" id="KW-0964">Secreted</keyword>
<dbReference type="SUPFAM" id="SSF47862">
    <property type="entry name" value="Saposin"/>
    <property type="match status" value="1"/>
</dbReference>
<dbReference type="InterPro" id="IPR029052">
    <property type="entry name" value="Metallo-depent_PP-like"/>
</dbReference>
<evidence type="ECO:0000256" key="1">
    <source>
        <dbReference type="ARBA" id="ARBA00001947"/>
    </source>
</evidence>
<evidence type="ECO:0000256" key="10">
    <source>
        <dbReference type="ARBA" id="ARBA00023180"/>
    </source>
</evidence>
<evidence type="ECO:0000256" key="13">
    <source>
        <dbReference type="PIRNR" id="PIRNR000948"/>
    </source>
</evidence>
<dbReference type="PANTHER" id="PTHR10340">
    <property type="entry name" value="SPHINGOMYELIN PHOSPHODIESTERASE"/>
    <property type="match status" value="1"/>
</dbReference>
<comment type="subcellular location">
    <subcellularLocation>
        <location evidence="2">Secreted</location>
    </subcellularLocation>
</comment>
<dbReference type="InterPro" id="IPR008139">
    <property type="entry name" value="SaposinB_dom"/>
</dbReference>
<keyword evidence="6 14" id="KW-0732">Signal</keyword>
<dbReference type="RefSeq" id="XP_014677717.1">
    <property type="nucleotide sequence ID" value="XM_014822231.1"/>
</dbReference>
<evidence type="ECO:0000313" key="16">
    <source>
        <dbReference type="Proteomes" id="UP000695022"/>
    </source>
</evidence>
<feature type="signal peptide" evidence="14">
    <location>
        <begin position="1"/>
        <end position="23"/>
    </location>
</feature>
<name>A0ABM1EZU6_PRICU</name>
<dbReference type="Gene3D" id="3.60.21.10">
    <property type="match status" value="1"/>
</dbReference>
<dbReference type="Pfam" id="PF00149">
    <property type="entry name" value="Metallophos"/>
    <property type="match status" value="1"/>
</dbReference>
<evidence type="ECO:0000256" key="11">
    <source>
        <dbReference type="ARBA" id="ARBA00023295"/>
    </source>
</evidence>
<evidence type="ECO:0000256" key="8">
    <source>
        <dbReference type="ARBA" id="ARBA00022833"/>
    </source>
</evidence>
<evidence type="ECO:0000256" key="4">
    <source>
        <dbReference type="ARBA" id="ARBA00022525"/>
    </source>
</evidence>
<dbReference type="InterPro" id="IPR004843">
    <property type="entry name" value="Calcineurin-like_PHP"/>
</dbReference>
<keyword evidence="10" id="KW-0325">Glycoprotein</keyword>
<feature type="domain" description="Saposin B-type" evidence="15">
    <location>
        <begin position="66"/>
        <end position="146"/>
    </location>
</feature>
<evidence type="ECO:0000313" key="17">
    <source>
        <dbReference type="RefSeq" id="XP_014677717.1"/>
    </source>
</evidence>
<comment type="catalytic activity">
    <reaction evidence="12">
        <text>a sphingomyelin + H2O = phosphocholine + an N-acylsphing-4-enine + H(+)</text>
        <dbReference type="Rhea" id="RHEA:19253"/>
        <dbReference type="ChEBI" id="CHEBI:15377"/>
        <dbReference type="ChEBI" id="CHEBI:15378"/>
        <dbReference type="ChEBI" id="CHEBI:17636"/>
        <dbReference type="ChEBI" id="CHEBI:52639"/>
        <dbReference type="ChEBI" id="CHEBI:295975"/>
        <dbReference type="EC" id="3.1.4.12"/>
    </reaction>
    <physiologicalReaction direction="left-to-right" evidence="12">
        <dbReference type="Rhea" id="RHEA:19254"/>
    </physiologicalReaction>
</comment>
<dbReference type="PANTHER" id="PTHR10340:SF34">
    <property type="entry name" value="SPHINGOMYELIN PHOSPHODIESTERASE"/>
    <property type="match status" value="1"/>
</dbReference>
<evidence type="ECO:0000256" key="12">
    <source>
        <dbReference type="ARBA" id="ARBA00047268"/>
    </source>
</evidence>
<feature type="chain" id="PRO_5046607432" description="Sphingomyelin phosphodiesterase" evidence="14">
    <location>
        <begin position="24"/>
        <end position="592"/>
    </location>
</feature>
<dbReference type="Pfam" id="PF19272">
    <property type="entry name" value="ASMase_C"/>
    <property type="match status" value="1"/>
</dbReference>
<accession>A0ABM1EZU6</accession>
<evidence type="ECO:0000256" key="6">
    <source>
        <dbReference type="ARBA" id="ARBA00022729"/>
    </source>
</evidence>
<evidence type="ECO:0000256" key="14">
    <source>
        <dbReference type="SAM" id="SignalP"/>
    </source>
</evidence>
<comment type="cofactor">
    <cofactor evidence="1">
        <name>Zn(2+)</name>
        <dbReference type="ChEBI" id="CHEBI:29105"/>
    </cofactor>
</comment>
<evidence type="ECO:0000256" key="3">
    <source>
        <dbReference type="ARBA" id="ARBA00008234"/>
    </source>
</evidence>
<evidence type="ECO:0000256" key="2">
    <source>
        <dbReference type="ARBA" id="ARBA00004613"/>
    </source>
</evidence>
<reference evidence="17" key="1">
    <citation type="submission" date="2025-08" db="UniProtKB">
        <authorList>
            <consortium name="RefSeq"/>
        </authorList>
    </citation>
    <scope>IDENTIFICATION</scope>
</reference>
<gene>
    <name evidence="17" type="primary">LOC106817556</name>
</gene>
<keyword evidence="9" id="KW-1015">Disulfide bond</keyword>
<dbReference type="SUPFAM" id="SSF56300">
    <property type="entry name" value="Metallo-dependent phosphatases"/>
    <property type="match status" value="1"/>
</dbReference>
<dbReference type="EC" id="3.1.4.12" evidence="13"/>
<sequence>MAQCSKLLLLTFLVSLSILHCNTKPLMVKNANAFQTDFYRPRHKDGFIVRMEKKIVGGMESSLAGVFESCSSCKLAADLLQELHNKHGDVMSAMDWICTHFHIETAEVCEGMKKLFKDEMDAILELSLSSSQICGIIVGPQCSSDADPFQSWSIDLPHTKKPPVEPIPTPKPDAPKLRVLHLTDIHFDPFYLPGSNAECNHPLCCREGSPKAGSEGAGKWGDYRNCDMPMWTLQKALEHISKHEKFDYIMWTGDLPPHDVWMQTRESQLAIIRNVTELMLQYFPGKPIFPALGNHEGNPVNSFPPDYVTGNDSMAWLYDVLAETWTASWLPSSVKTSVKHGAYYSIQLGKKLRLLSLNMNYCNDMNWWLMINMTDPNGELAWLINQLQDAENVGDKVHIIGHIPPGTNDCLKAWSNNYYKIINRYESTVRAQFFGHTHRDHFQLFYDDAAGDLPRRATSVAYIAPSLTPYTQMNIGYRVYTLDGAHAASSHIVLDHETRVANLSELNRSDGGDVEWQLEYTARDAYKMASLRPSDWDDLVDRMEKDDDLFMQYFRYSYKLHRDVCDSDCKKAEICLLRSGKSWSAKELCSKG</sequence>
<keyword evidence="8" id="KW-0862">Zinc</keyword>
<comment type="function">
    <text evidence="13">Converts sphingomyelin to ceramide.</text>
</comment>
<dbReference type="InterPro" id="IPR041805">
    <property type="entry name" value="ASMase/PPN1_MPP"/>
</dbReference>
<evidence type="ECO:0000256" key="9">
    <source>
        <dbReference type="ARBA" id="ARBA00023157"/>
    </source>
</evidence>
<dbReference type="InterPro" id="IPR011001">
    <property type="entry name" value="Saposin-like"/>
</dbReference>
<keyword evidence="7 13" id="KW-0378">Hydrolase</keyword>
<evidence type="ECO:0000256" key="7">
    <source>
        <dbReference type="ARBA" id="ARBA00022801"/>
    </source>
</evidence>
<proteinExistence type="inferred from homology"/>
<dbReference type="PIRSF" id="PIRSF000948">
    <property type="entry name" value="Sphingomy_PDE"/>
    <property type="match status" value="1"/>
</dbReference>
<dbReference type="Proteomes" id="UP000695022">
    <property type="component" value="Unplaced"/>
</dbReference>
<organism evidence="16 17">
    <name type="scientific">Priapulus caudatus</name>
    <name type="common">Priapulid worm</name>
    <dbReference type="NCBI Taxonomy" id="37621"/>
    <lineage>
        <taxon>Eukaryota</taxon>
        <taxon>Metazoa</taxon>
        <taxon>Ecdysozoa</taxon>
        <taxon>Scalidophora</taxon>
        <taxon>Priapulida</taxon>
        <taxon>Priapulimorpha</taxon>
        <taxon>Priapulimorphida</taxon>
        <taxon>Priapulidae</taxon>
        <taxon>Priapulus</taxon>
    </lineage>
</organism>
<evidence type="ECO:0000256" key="5">
    <source>
        <dbReference type="ARBA" id="ARBA00022723"/>
    </source>
</evidence>